<name>A0ABP8MYI8_9BACT</name>
<evidence type="ECO:0000313" key="3">
    <source>
        <dbReference type="Proteomes" id="UP001500840"/>
    </source>
</evidence>
<feature type="region of interest" description="Disordered" evidence="1">
    <location>
        <begin position="75"/>
        <end position="99"/>
    </location>
</feature>
<sequence length="99" mass="11029">MGILDLQAKMRTATARYNNGTDRRFISLDYENGAVGHNRSCTRDFVADEPNSLRLAGEDEGGFPAKQRRAKEPGDLEANFFSHSPPRQDDLAEMALEEA</sequence>
<comment type="caution">
    <text evidence="2">The sequence shown here is derived from an EMBL/GenBank/DDBJ whole genome shotgun (WGS) entry which is preliminary data.</text>
</comment>
<evidence type="ECO:0000256" key="1">
    <source>
        <dbReference type="SAM" id="MobiDB-lite"/>
    </source>
</evidence>
<dbReference type="EMBL" id="BAABGA010000046">
    <property type="protein sequence ID" value="GAA4458267.1"/>
    <property type="molecule type" value="Genomic_DNA"/>
</dbReference>
<accession>A0ABP8MYI8</accession>
<dbReference type="Proteomes" id="UP001500840">
    <property type="component" value="Unassembled WGS sequence"/>
</dbReference>
<organism evidence="2 3">
    <name type="scientific">Novipirellula rosea</name>
    <dbReference type="NCBI Taxonomy" id="1031540"/>
    <lineage>
        <taxon>Bacteria</taxon>
        <taxon>Pseudomonadati</taxon>
        <taxon>Planctomycetota</taxon>
        <taxon>Planctomycetia</taxon>
        <taxon>Pirellulales</taxon>
        <taxon>Pirellulaceae</taxon>
        <taxon>Novipirellula</taxon>
    </lineage>
</organism>
<proteinExistence type="predicted"/>
<reference evidence="3" key="1">
    <citation type="journal article" date="2019" name="Int. J. Syst. Evol. Microbiol.">
        <title>The Global Catalogue of Microorganisms (GCM) 10K type strain sequencing project: providing services to taxonomists for standard genome sequencing and annotation.</title>
        <authorList>
            <consortium name="The Broad Institute Genomics Platform"/>
            <consortium name="The Broad Institute Genome Sequencing Center for Infectious Disease"/>
            <person name="Wu L."/>
            <person name="Ma J."/>
        </authorList>
    </citation>
    <scope>NUCLEOTIDE SEQUENCE [LARGE SCALE GENOMIC DNA]</scope>
    <source>
        <strain evidence="3">JCM 17759</strain>
    </source>
</reference>
<gene>
    <name evidence="2" type="ORF">GCM10023156_36150</name>
</gene>
<dbReference type="RefSeq" id="WP_345324275.1">
    <property type="nucleotide sequence ID" value="NZ_BAABGA010000046.1"/>
</dbReference>
<protein>
    <submittedName>
        <fullName evidence="2">Uncharacterized protein</fullName>
    </submittedName>
</protein>
<keyword evidence="3" id="KW-1185">Reference proteome</keyword>
<evidence type="ECO:0000313" key="2">
    <source>
        <dbReference type="EMBL" id="GAA4458267.1"/>
    </source>
</evidence>